<proteinExistence type="predicted"/>
<protein>
    <submittedName>
        <fullName evidence="2">Uncharacterized protein</fullName>
    </submittedName>
</protein>
<keyword evidence="3" id="KW-1185">Reference proteome</keyword>
<evidence type="ECO:0000313" key="3">
    <source>
        <dbReference type="Proteomes" id="UP000005408"/>
    </source>
</evidence>
<dbReference type="Proteomes" id="UP000005408">
    <property type="component" value="Unassembled WGS sequence"/>
</dbReference>
<accession>A0A8W8JHJ3</accession>
<reference evidence="2" key="1">
    <citation type="submission" date="2022-08" db="UniProtKB">
        <authorList>
            <consortium name="EnsemblMetazoa"/>
        </authorList>
    </citation>
    <scope>IDENTIFICATION</scope>
    <source>
        <strain evidence="2">05x7-T-G4-1.051#20</strain>
    </source>
</reference>
<organism evidence="2 3">
    <name type="scientific">Magallana gigas</name>
    <name type="common">Pacific oyster</name>
    <name type="synonym">Crassostrea gigas</name>
    <dbReference type="NCBI Taxonomy" id="29159"/>
    <lineage>
        <taxon>Eukaryota</taxon>
        <taxon>Metazoa</taxon>
        <taxon>Spiralia</taxon>
        <taxon>Lophotrochozoa</taxon>
        <taxon>Mollusca</taxon>
        <taxon>Bivalvia</taxon>
        <taxon>Autobranchia</taxon>
        <taxon>Pteriomorphia</taxon>
        <taxon>Ostreida</taxon>
        <taxon>Ostreoidea</taxon>
        <taxon>Ostreidae</taxon>
        <taxon>Magallana</taxon>
    </lineage>
</organism>
<dbReference type="EnsemblMetazoa" id="G19392.1">
    <property type="protein sequence ID" value="G19392.1:cds"/>
    <property type="gene ID" value="G19392"/>
</dbReference>
<feature type="compositionally biased region" description="Basic and acidic residues" evidence="1">
    <location>
        <begin position="101"/>
        <end position="124"/>
    </location>
</feature>
<evidence type="ECO:0000256" key="1">
    <source>
        <dbReference type="SAM" id="MobiDB-lite"/>
    </source>
</evidence>
<evidence type="ECO:0000313" key="2">
    <source>
        <dbReference type="EnsemblMetazoa" id="G19392.1:cds"/>
    </source>
</evidence>
<feature type="region of interest" description="Disordered" evidence="1">
    <location>
        <begin position="81"/>
        <end position="131"/>
    </location>
</feature>
<dbReference type="AlphaFoldDB" id="A0A8W8JHJ3"/>
<name>A0A8W8JHJ3_MAGGI</name>
<sequence length="276" mass="32073">MASPLSKKVQLCPHCNQFLSSRTVLRHRKLYGKSKRRGWRLALHVPSIGAHQTDEEFVDMSAASREIPEDTVMMDEACGLEDDPETELGTSGSSEDDEDGQAAHHWDEAEGELERDITNRDQRKQHNKTSISQQFRKLTEFDRDDFLKYIVCPNCTALYRYGDVAQNRDGRTVVHKCSKMMFGCRVDKSSTNHGRRGKFRCDASLVQEVLLSNNKTKFYPLKTFCYKNIIDYLEQFLSRPDFEAECNKWRNREVIENHLGDLYDGDIWKEFQTNRS</sequence>